<dbReference type="Proteomes" id="UP000016504">
    <property type="component" value="Unassembled WGS sequence"/>
</dbReference>
<protein>
    <submittedName>
        <fullName evidence="1">Uncharacterized protein</fullName>
    </submittedName>
</protein>
<comment type="caution">
    <text evidence="1">The sequence shown here is derived from an EMBL/GenBank/DDBJ whole genome shotgun (WGS) entry which is preliminary data.</text>
</comment>
<evidence type="ECO:0000313" key="1">
    <source>
        <dbReference type="EMBL" id="ERH56495.1"/>
    </source>
</evidence>
<reference evidence="1 2" key="1">
    <citation type="submission" date="2013-08" db="EMBL/GenBank/DDBJ databases">
        <title>Biodegradation of aromatic compounds in biofilm forming Pseudomonas isolated from sewage sludge.</title>
        <authorList>
            <person name="Qureshi A."/>
            <person name="Ghosh S."/>
            <person name="Khardenavis A.A."/>
            <person name="Kapley A."/>
            <person name="Purohit H.J."/>
        </authorList>
    </citation>
    <scope>NUCLEOTIDE SEQUENCE [LARGE SCALE GENOMIC DNA]</scope>
    <source>
        <strain evidence="1 2">EGD-AQ6</strain>
    </source>
</reference>
<dbReference type="AlphaFoldDB" id="U1SX96"/>
<sequence length="34" mass="3631">MTLNLHLSALENIKKVADIVPALVGFVNPSALNQ</sequence>
<dbReference type="EMBL" id="AVQG01000023">
    <property type="protein sequence ID" value="ERH56495.1"/>
    <property type="molecule type" value="Genomic_DNA"/>
</dbReference>
<evidence type="ECO:0000313" key="2">
    <source>
        <dbReference type="Proteomes" id="UP000016504"/>
    </source>
</evidence>
<name>U1SX96_9PSED</name>
<gene>
    <name evidence="1" type="ORF">O204_04515</name>
</gene>
<organism evidence="1 2">
    <name type="scientific">Pseudomonas simiae</name>
    <dbReference type="NCBI Taxonomy" id="321846"/>
    <lineage>
        <taxon>Bacteria</taxon>
        <taxon>Pseudomonadati</taxon>
        <taxon>Pseudomonadota</taxon>
        <taxon>Gammaproteobacteria</taxon>
        <taxon>Pseudomonadales</taxon>
        <taxon>Pseudomonadaceae</taxon>
        <taxon>Pseudomonas</taxon>
    </lineage>
</organism>
<accession>U1SX96</accession>
<proteinExistence type="predicted"/>